<comment type="subcellular location">
    <subcellularLocation>
        <location evidence="1">Membrane</location>
        <topology evidence="1">Multi-pass membrane protein</topology>
    </subcellularLocation>
</comment>
<dbReference type="GO" id="GO:0071422">
    <property type="term" value="P:succinate transmembrane transport"/>
    <property type="evidence" value="ECO:0007669"/>
    <property type="project" value="TreeGrafter"/>
</dbReference>
<feature type="transmembrane region" description="Helical" evidence="7">
    <location>
        <begin position="131"/>
        <end position="149"/>
    </location>
</feature>
<organism evidence="8 9">
    <name type="scientific">Trypanosoma cruzi</name>
    <dbReference type="NCBI Taxonomy" id="5693"/>
    <lineage>
        <taxon>Eukaryota</taxon>
        <taxon>Discoba</taxon>
        <taxon>Euglenozoa</taxon>
        <taxon>Kinetoplastea</taxon>
        <taxon>Metakinetoplastina</taxon>
        <taxon>Trypanosomatida</taxon>
        <taxon>Trypanosomatidae</taxon>
        <taxon>Trypanosoma</taxon>
        <taxon>Schizotrypanum</taxon>
    </lineage>
</organism>
<dbReference type="VEuPathDB" id="TriTrypDB:BCY84_10751"/>
<dbReference type="PANTHER" id="PTHR30178:SF3">
    <property type="entry name" value="SUCCINATE-ACETATE_PROTON SYMPORTER SATP"/>
    <property type="match status" value="1"/>
</dbReference>
<gene>
    <name evidence="8" type="ORF">C4B63_156g14</name>
</gene>
<dbReference type="VEuPathDB" id="TriTrypDB:TcCLB.506669.10"/>
<evidence type="ECO:0000256" key="4">
    <source>
        <dbReference type="ARBA" id="ARBA00022989"/>
    </source>
</evidence>
<dbReference type="EMBL" id="PRFA01000156">
    <property type="protein sequence ID" value="PWU85549.1"/>
    <property type="molecule type" value="Genomic_DNA"/>
</dbReference>
<reference evidence="8 9" key="1">
    <citation type="journal article" date="2018" name="Microb. Genom.">
        <title>Expanding an expanded genome: long-read sequencing of Trypanosoma cruzi.</title>
        <authorList>
            <person name="Berna L."/>
            <person name="Rodriguez M."/>
            <person name="Chiribao M.L."/>
            <person name="Parodi-Talice A."/>
            <person name="Pita S."/>
            <person name="Rijo G."/>
            <person name="Alvarez-Valin F."/>
            <person name="Robello C."/>
        </authorList>
    </citation>
    <scope>NUCLEOTIDE SEQUENCE [LARGE SCALE GENOMIC DNA]</scope>
    <source>
        <strain evidence="8 9">Dm28c</strain>
    </source>
</reference>
<evidence type="ECO:0000313" key="9">
    <source>
        <dbReference type="Proteomes" id="UP000246121"/>
    </source>
</evidence>
<evidence type="ECO:0000256" key="6">
    <source>
        <dbReference type="SAM" id="MobiDB-lite"/>
    </source>
</evidence>
<evidence type="ECO:0000313" key="8">
    <source>
        <dbReference type="EMBL" id="PWU85549.1"/>
    </source>
</evidence>
<comment type="caution">
    <text evidence="8">The sequence shown here is derived from an EMBL/GenBank/DDBJ whole genome shotgun (WGS) entry which is preliminary data.</text>
</comment>
<dbReference type="AlphaFoldDB" id="A0A2V2UN92"/>
<dbReference type="NCBIfam" id="NF038013">
    <property type="entry name" value="AceTr_1"/>
    <property type="match status" value="1"/>
</dbReference>
<name>A0A2V2UN92_TRYCR</name>
<evidence type="ECO:0000256" key="5">
    <source>
        <dbReference type="ARBA" id="ARBA00023136"/>
    </source>
</evidence>
<dbReference type="VEuPathDB" id="TriTrypDB:TcCL_ESM00611"/>
<evidence type="ECO:0000256" key="2">
    <source>
        <dbReference type="ARBA" id="ARBA00005587"/>
    </source>
</evidence>
<dbReference type="VEuPathDB" id="TriTrypDB:TcG_09060"/>
<dbReference type="InterPro" id="IPR047623">
    <property type="entry name" value="SatP"/>
</dbReference>
<keyword evidence="5 7" id="KW-0472">Membrane</keyword>
<accession>A0A2V2UN92</accession>
<feature type="transmembrane region" description="Helical" evidence="7">
    <location>
        <begin position="169"/>
        <end position="187"/>
    </location>
</feature>
<evidence type="ECO:0000256" key="3">
    <source>
        <dbReference type="ARBA" id="ARBA00022692"/>
    </source>
</evidence>
<protein>
    <recommendedName>
        <fullName evidence="10">GPR1/FUN34/yaaH family</fullName>
    </recommendedName>
</protein>
<dbReference type="VEuPathDB" id="TriTrypDB:C3747_13g12"/>
<feature type="transmembrane region" description="Helical" evidence="7">
    <location>
        <begin position="102"/>
        <end position="124"/>
    </location>
</feature>
<sequence length="259" mass="28231">MSNSNFDELQGEQFDGRHSNSRKTNDPLANRLLAALTADEEKSELMLTVLQNILNSNDLALVKKVALPKKRVNLSSLGMLGFGISTILLQSRNAGIFELGSVIPAMGLVMGGGMQLFVGLLEYFDGNSFSAISFLSYGAFWLSLVGTWLLPHTEENALVVKTEGSLMGLYSLLWGFHTVCMGFVAFLRSHRVMQFLFTSMAFLFFLLAAGDFSGKKEVTQAAGYVGIACGSSGLYIAFAEALEESLGYPVLPLFHVKRN</sequence>
<keyword evidence="3 7" id="KW-0812">Transmembrane</keyword>
<dbReference type="VEuPathDB" id="TriTrypDB:TcBrA4_0131180"/>
<dbReference type="InterPro" id="IPR000791">
    <property type="entry name" value="Gpr1/Fun34/SatP-like"/>
</dbReference>
<feature type="transmembrane region" description="Helical" evidence="7">
    <location>
        <begin position="72"/>
        <end position="90"/>
    </location>
</feature>
<keyword evidence="4 7" id="KW-1133">Transmembrane helix</keyword>
<dbReference type="Pfam" id="PF01184">
    <property type="entry name" value="Gpr1_Fun34_YaaH"/>
    <property type="match status" value="1"/>
</dbReference>
<dbReference type="VEuPathDB" id="TriTrypDB:TCDM_00408"/>
<dbReference type="GO" id="GO:0005886">
    <property type="term" value="C:plasma membrane"/>
    <property type="evidence" value="ECO:0007669"/>
    <property type="project" value="TreeGrafter"/>
</dbReference>
<feature type="region of interest" description="Disordered" evidence="6">
    <location>
        <begin position="1"/>
        <end position="25"/>
    </location>
</feature>
<feature type="transmembrane region" description="Helical" evidence="7">
    <location>
        <begin position="192"/>
        <end position="209"/>
    </location>
</feature>
<evidence type="ECO:0000256" key="7">
    <source>
        <dbReference type="SAM" id="Phobius"/>
    </source>
</evidence>
<evidence type="ECO:0000256" key="1">
    <source>
        <dbReference type="ARBA" id="ARBA00004141"/>
    </source>
</evidence>
<dbReference type="PANTHER" id="PTHR30178">
    <property type="entry name" value="INNER MEMBRANE PROTEIN YAAH"/>
    <property type="match status" value="1"/>
</dbReference>
<dbReference type="VEuPathDB" id="TriTrypDB:Tc_MARK_3297"/>
<dbReference type="VEuPathDB" id="TriTrypDB:TcCLB.505757.10"/>
<proteinExistence type="inferred from homology"/>
<dbReference type="VEuPathDB" id="TriTrypDB:ECC02_001628"/>
<dbReference type="VEuPathDB" id="TriTrypDB:TCSYLVIO_004504"/>
<dbReference type="GO" id="GO:0015360">
    <property type="term" value="F:acetate:proton symporter activity"/>
    <property type="evidence" value="ECO:0007669"/>
    <property type="project" value="TreeGrafter"/>
</dbReference>
<dbReference type="VEuPathDB" id="TriTrypDB:C4B63_156g14"/>
<comment type="similarity">
    <text evidence="2">Belongs to the acetate uptake transporter (AceTr) (TC 2.A.96) family.</text>
</comment>
<dbReference type="Proteomes" id="UP000246121">
    <property type="component" value="Unassembled WGS sequence"/>
</dbReference>
<evidence type="ECO:0008006" key="10">
    <source>
        <dbReference type="Google" id="ProtNLM"/>
    </source>
</evidence>
<dbReference type="VEuPathDB" id="TriTrypDB:TcCLB.430895.10"/>